<gene>
    <name evidence="3" type="ORF">Ae201684_010090</name>
</gene>
<keyword evidence="1" id="KW-0472">Membrane</keyword>
<keyword evidence="4" id="KW-1185">Reference proteome</keyword>
<feature type="chain" id="PRO_5026263703" evidence="2">
    <location>
        <begin position="24"/>
        <end position="228"/>
    </location>
</feature>
<accession>A0A6G0WZQ5</accession>
<dbReference type="AlphaFoldDB" id="A0A6G0WZQ5"/>
<dbReference type="EMBL" id="VJMJ01000127">
    <property type="protein sequence ID" value="KAF0732986.1"/>
    <property type="molecule type" value="Genomic_DNA"/>
</dbReference>
<reference evidence="3 4" key="1">
    <citation type="submission" date="2019-07" db="EMBL/GenBank/DDBJ databases">
        <title>Genomics analysis of Aphanomyces spp. identifies a new class of oomycete effector associated with host adaptation.</title>
        <authorList>
            <person name="Gaulin E."/>
        </authorList>
    </citation>
    <scope>NUCLEOTIDE SEQUENCE [LARGE SCALE GENOMIC DNA]</scope>
    <source>
        <strain evidence="3 4">ATCC 201684</strain>
    </source>
</reference>
<dbReference type="VEuPathDB" id="FungiDB:AeMF1_013464"/>
<sequence>MAWSTVLWLVAAVAVVYFSVLESEERTGKLHERAREVMEDVREVQEAIKIAPLNLTLVNDLKEKDVKWQDEWKKMLELEETNQLAIATHWADTKRKMLESVAAKHKEIDTVRQNERNILDLLQAWKDVRAAIATISAQIETLKAKIHARKMYRAEMREQAIARGQALLQHQRDREDYERHLLDEAQTARELAAQRRYWLTSLAVAGALVAFGVIMIALDRTRKQLKSA</sequence>
<evidence type="ECO:0000313" key="3">
    <source>
        <dbReference type="EMBL" id="KAF0732986.1"/>
    </source>
</evidence>
<evidence type="ECO:0000256" key="2">
    <source>
        <dbReference type="SAM" id="SignalP"/>
    </source>
</evidence>
<name>A0A6G0WZQ5_9STRA</name>
<comment type="caution">
    <text evidence="3">The sequence shown here is derived from an EMBL/GenBank/DDBJ whole genome shotgun (WGS) entry which is preliminary data.</text>
</comment>
<feature type="transmembrane region" description="Helical" evidence="1">
    <location>
        <begin position="197"/>
        <end position="218"/>
    </location>
</feature>
<dbReference type="Proteomes" id="UP000481153">
    <property type="component" value="Unassembled WGS sequence"/>
</dbReference>
<evidence type="ECO:0000256" key="1">
    <source>
        <dbReference type="SAM" id="Phobius"/>
    </source>
</evidence>
<keyword evidence="1" id="KW-1133">Transmembrane helix</keyword>
<keyword evidence="2" id="KW-0732">Signal</keyword>
<keyword evidence="1" id="KW-0812">Transmembrane</keyword>
<feature type="signal peptide" evidence="2">
    <location>
        <begin position="1"/>
        <end position="23"/>
    </location>
</feature>
<organism evidence="3 4">
    <name type="scientific">Aphanomyces euteiches</name>
    <dbReference type="NCBI Taxonomy" id="100861"/>
    <lineage>
        <taxon>Eukaryota</taxon>
        <taxon>Sar</taxon>
        <taxon>Stramenopiles</taxon>
        <taxon>Oomycota</taxon>
        <taxon>Saprolegniomycetes</taxon>
        <taxon>Saprolegniales</taxon>
        <taxon>Verrucalvaceae</taxon>
        <taxon>Aphanomyces</taxon>
    </lineage>
</organism>
<evidence type="ECO:0000313" key="4">
    <source>
        <dbReference type="Proteomes" id="UP000481153"/>
    </source>
</evidence>
<proteinExistence type="predicted"/>
<protein>
    <submittedName>
        <fullName evidence="3">Uncharacterized protein</fullName>
    </submittedName>
</protein>